<dbReference type="STRING" id="36087.A0A077ZIR7"/>
<evidence type="ECO:0000313" key="2">
    <source>
        <dbReference type="Proteomes" id="UP000030665"/>
    </source>
</evidence>
<organism evidence="1 2">
    <name type="scientific">Trichuris trichiura</name>
    <name type="common">Whipworm</name>
    <name type="synonym">Trichocephalus trichiurus</name>
    <dbReference type="NCBI Taxonomy" id="36087"/>
    <lineage>
        <taxon>Eukaryota</taxon>
        <taxon>Metazoa</taxon>
        <taxon>Ecdysozoa</taxon>
        <taxon>Nematoda</taxon>
        <taxon>Enoplea</taxon>
        <taxon>Dorylaimia</taxon>
        <taxon>Trichinellida</taxon>
        <taxon>Trichuridae</taxon>
        <taxon>Trichuris</taxon>
    </lineage>
</organism>
<dbReference type="AlphaFoldDB" id="A0A077ZIR7"/>
<gene>
    <name evidence="1" type="ORF">TTRE_0000865701</name>
</gene>
<sequence>MLDSGASRSFPSRFVGQYFNVVNAPSEGDPKSILEYSRVIGFLTGYESRVMEEAHTDAVMILGEAFGSNQLFDFSTQDTTRRIRSCSTVTGNAMLSPLAAQTAPVACKNSDSLQRLSSAFN</sequence>
<reference evidence="1" key="1">
    <citation type="submission" date="2014-01" db="EMBL/GenBank/DDBJ databases">
        <authorList>
            <person name="Aslett M."/>
        </authorList>
    </citation>
    <scope>NUCLEOTIDE SEQUENCE</scope>
</reference>
<dbReference type="Proteomes" id="UP000030665">
    <property type="component" value="Unassembled WGS sequence"/>
</dbReference>
<dbReference type="InterPro" id="IPR051409">
    <property type="entry name" value="Atypical_kinase_ADCK"/>
</dbReference>
<dbReference type="PANTHER" id="PTHR43851:SF3">
    <property type="entry name" value="COENZYME Q8"/>
    <property type="match status" value="1"/>
</dbReference>
<dbReference type="PANTHER" id="PTHR43851">
    <property type="match status" value="1"/>
</dbReference>
<protein>
    <submittedName>
        <fullName evidence="1">Uncharacterized protein</fullName>
    </submittedName>
</protein>
<keyword evidence="2" id="KW-1185">Reference proteome</keyword>
<evidence type="ECO:0000313" key="1">
    <source>
        <dbReference type="EMBL" id="CDW60291.1"/>
    </source>
</evidence>
<name>A0A077ZIR7_TRITR</name>
<dbReference type="EMBL" id="HG806999">
    <property type="protein sequence ID" value="CDW60291.1"/>
    <property type="molecule type" value="Genomic_DNA"/>
</dbReference>
<dbReference type="GO" id="GO:0006744">
    <property type="term" value="P:ubiquinone biosynthetic process"/>
    <property type="evidence" value="ECO:0007669"/>
    <property type="project" value="TreeGrafter"/>
</dbReference>
<accession>A0A077ZIR7</accession>
<reference evidence="1" key="2">
    <citation type="submission" date="2014-03" db="EMBL/GenBank/DDBJ databases">
        <title>The whipworm genome and dual-species transcriptomics of an intimate host-pathogen interaction.</title>
        <authorList>
            <person name="Foth B.J."/>
            <person name="Tsai I.J."/>
            <person name="Reid A.J."/>
            <person name="Bancroft A.J."/>
            <person name="Nichol S."/>
            <person name="Tracey A."/>
            <person name="Holroyd N."/>
            <person name="Cotton J.A."/>
            <person name="Stanley E.J."/>
            <person name="Zarowiecki M."/>
            <person name="Liu J.Z."/>
            <person name="Huckvale T."/>
            <person name="Cooper P.J."/>
            <person name="Grencis R.K."/>
            <person name="Berriman M."/>
        </authorList>
    </citation>
    <scope>NUCLEOTIDE SEQUENCE [LARGE SCALE GENOMIC DNA]</scope>
</reference>
<dbReference type="OrthoDB" id="201153at2759"/>
<proteinExistence type="predicted"/>